<evidence type="ECO:0000256" key="4">
    <source>
        <dbReference type="SAM" id="Phobius"/>
    </source>
</evidence>
<dbReference type="CDD" id="cd07989">
    <property type="entry name" value="LPLAT_AGPAT-like"/>
    <property type="match status" value="1"/>
</dbReference>
<organism evidence="6 7">
    <name type="scientific">Emcibacter nanhaiensis</name>
    <dbReference type="NCBI Taxonomy" id="1505037"/>
    <lineage>
        <taxon>Bacteria</taxon>
        <taxon>Pseudomonadati</taxon>
        <taxon>Pseudomonadota</taxon>
        <taxon>Alphaproteobacteria</taxon>
        <taxon>Emcibacterales</taxon>
        <taxon>Emcibacteraceae</taxon>
        <taxon>Emcibacter</taxon>
    </lineage>
</organism>
<reference evidence="7" key="1">
    <citation type="submission" date="2019-06" db="EMBL/GenBank/DDBJ databases">
        <title>The complete genome of Emcibacter congregatus ZYLT.</title>
        <authorList>
            <person name="Zhao Z."/>
        </authorList>
    </citation>
    <scope>NUCLEOTIDE SEQUENCE [LARGE SCALE GENOMIC DNA]</scope>
    <source>
        <strain evidence="7">MCCC 1A06723</strain>
    </source>
</reference>
<dbReference type="InterPro" id="IPR002123">
    <property type="entry name" value="Plipid/glycerol_acylTrfase"/>
</dbReference>
<accession>A0A501PN52</accession>
<keyword evidence="2 6" id="KW-0808">Transferase</keyword>
<dbReference type="SMART" id="SM00563">
    <property type="entry name" value="PlsC"/>
    <property type="match status" value="1"/>
</dbReference>
<dbReference type="PANTHER" id="PTHR10434">
    <property type="entry name" value="1-ACYL-SN-GLYCEROL-3-PHOSPHATE ACYLTRANSFERASE"/>
    <property type="match status" value="1"/>
</dbReference>
<dbReference type="PANTHER" id="PTHR10434:SF40">
    <property type="entry name" value="1-ACYL-SN-GLYCEROL-3-PHOSPHATE ACYLTRANSFERASE"/>
    <property type="match status" value="1"/>
</dbReference>
<evidence type="ECO:0000256" key="3">
    <source>
        <dbReference type="ARBA" id="ARBA00023315"/>
    </source>
</evidence>
<dbReference type="EMBL" id="VFIY01000005">
    <property type="protein sequence ID" value="TPD61542.1"/>
    <property type="molecule type" value="Genomic_DNA"/>
</dbReference>
<dbReference type="Pfam" id="PF01553">
    <property type="entry name" value="Acyltransferase"/>
    <property type="match status" value="1"/>
</dbReference>
<protein>
    <submittedName>
        <fullName evidence="6">1-acyl-sn-glycerol-3-phosphate acyltransferase</fullName>
    </submittedName>
</protein>
<dbReference type="RefSeq" id="WP_139938968.1">
    <property type="nucleotide sequence ID" value="NZ_JBHSYP010000003.1"/>
</dbReference>
<dbReference type="GO" id="GO:0003841">
    <property type="term" value="F:1-acylglycerol-3-phosphate O-acyltransferase activity"/>
    <property type="evidence" value="ECO:0007669"/>
    <property type="project" value="TreeGrafter"/>
</dbReference>
<comment type="caution">
    <text evidence="6">The sequence shown here is derived from an EMBL/GenBank/DDBJ whole genome shotgun (WGS) entry which is preliminary data.</text>
</comment>
<comment type="pathway">
    <text evidence="1">Lipid metabolism.</text>
</comment>
<evidence type="ECO:0000256" key="1">
    <source>
        <dbReference type="ARBA" id="ARBA00005189"/>
    </source>
</evidence>
<dbReference type="SUPFAM" id="SSF69593">
    <property type="entry name" value="Glycerol-3-phosphate (1)-acyltransferase"/>
    <property type="match status" value="1"/>
</dbReference>
<evidence type="ECO:0000313" key="7">
    <source>
        <dbReference type="Proteomes" id="UP000319148"/>
    </source>
</evidence>
<proteinExistence type="predicted"/>
<evidence type="ECO:0000256" key="2">
    <source>
        <dbReference type="ARBA" id="ARBA00022679"/>
    </source>
</evidence>
<keyword evidence="4" id="KW-0812">Transmembrane</keyword>
<feature type="domain" description="Phospholipid/glycerol acyltransferase" evidence="5">
    <location>
        <begin position="74"/>
        <end position="187"/>
    </location>
</feature>
<sequence>MLYLRSILFNTFFWVGTPLVILLILTPLMLCKTDRPMRRVILWWANVVVWMLEHVARIKVEIRGRENIPKDRGFILCAKHMSNLDAFLAFREAPTLTALGKKELFRVPFLGQVLSKLNIISIDRQSGTAHKVTPVVADIIYHQKLPLLVYPEGTRTLVGERRKLKSGAYHIQAERDIPVITLASNSGQHWKKHDFRKIPGTVVAEFHPALPGDLEKDAFMKKLTDAIIHRSEELMNLKHPRQD</sequence>
<gene>
    <name evidence="6" type="ORF">FIV46_04860</name>
</gene>
<feature type="transmembrane region" description="Helical" evidence="4">
    <location>
        <begin position="12"/>
        <end position="31"/>
    </location>
</feature>
<keyword evidence="3 6" id="KW-0012">Acyltransferase</keyword>
<evidence type="ECO:0000259" key="5">
    <source>
        <dbReference type="SMART" id="SM00563"/>
    </source>
</evidence>
<keyword evidence="4" id="KW-0472">Membrane</keyword>
<dbReference type="Proteomes" id="UP000319148">
    <property type="component" value="Unassembled WGS sequence"/>
</dbReference>
<dbReference type="OrthoDB" id="5290997at2"/>
<name>A0A501PN52_9PROT</name>
<evidence type="ECO:0000313" key="6">
    <source>
        <dbReference type="EMBL" id="TPD61542.1"/>
    </source>
</evidence>
<dbReference type="GO" id="GO:0006654">
    <property type="term" value="P:phosphatidic acid biosynthetic process"/>
    <property type="evidence" value="ECO:0007669"/>
    <property type="project" value="TreeGrafter"/>
</dbReference>
<dbReference type="AlphaFoldDB" id="A0A501PN52"/>
<keyword evidence="4" id="KW-1133">Transmembrane helix</keyword>
<keyword evidence="7" id="KW-1185">Reference proteome</keyword>